<organism evidence="6 7">
    <name type="scientific">Lolliginicoccus lacisalsi</name>
    <dbReference type="NCBI Taxonomy" id="2742202"/>
    <lineage>
        <taxon>Bacteria</taxon>
        <taxon>Bacillati</taxon>
        <taxon>Actinomycetota</taxon>
        <taxon>Actinomycetes</taxon>
        <taxon>Mycobacteriales</taxon>
        <taxon>Hoyosellaceae</taxon>
        <taxon>Lolliginicoccus</taxon>
    </lineage>
</organism>
<dbReference type="InterPro" id="IPR027417">
    <property type="entry name" value="P-loop_NTPase"/>
</dbReference>
<dbReference type="SMART" id="SM00382">
    <property type="entry name" value="AAA"/>
    <property type="match status" value="1"/>
</dbReference>
<dbReference type="InterPro" id="IPR003439">
    <property type="entry name" value="ABC_transporter-like_ATP-bd"/>
</dbReference>
<comment type="caution">
    <text evidence="6">The sequence shown here is derived from an EMBL/GenBank/DDBJ whole genome shotgun (WGS) entry which is preliminary data.</text>
</comment>
<evidence type="ECO:0000313" key="6">
    <source>
        <dbReference type="EMBL" id="MBD8506725.1"/>
    </source>
</evidence>
<dbReference type="PROSITE" id="PS00211">
    <property type="entry name" value="ABC_TRANSPORTER_1"/>
    <property type="match status" value="1"/>
</dbReference>
<dbReference type="InterPro" id="IPR017871">
    <property type="entry name" value="ABC_transporter-like_CS"/>
</dbReference>
<dbReference type="Proteomes" id="UP000642993">
    <property type="component" value="Unassembled WGS sequence"/>
</dbReference>
<protein>
    <submittedName>
        <fullName evidence="6">ATP-binding cassette domain-containing protein</fullName>
    </submittedName>
</protein>
<dbReference type="GO" id="GO:0005524">
    <property type="term" value="F:ATP binding"/>
    <property type="evidence" value="ECO:0007669"/>
    <property type="project" value="UniProtKB-KW"/>
</dbReference>
<dbReference type="SUPFAM" id="SSF52540">
    <property type="entry name" value="P-loop containing nucleoside triphosphate hydrolases"/>
    <property type="match status" value="1"/>
</dbReference>
<dbReference type="AlphaFoldDB" id="A0A927JCN4"/>
<accession>A0A927JCN4</accession>
<dbReference type="PANTHER" id="PTHR43335:SF4">
    <property type="entry name" value="ABC TRANSPORTER, ATP-BINDING PROTEIN"/>
    <property type="match status" value="1"/>
</dbReference>
<keyword evidence="7" id="KW-1185">Reference proteome</keyword>
<reference evidence="6" key="1">
    <citation type="submission" date="2020-09" db="EMBL/GenBank/DDBJ databases">
        <title>Hoyosella lacisalsi sp. nov., a halotolerant actinobacterium isolated from soil of Lake Gudzhirganskoe.</title>
        <authorList>
            <person name="Yang Q."/>
            <person name="Guo P.Y."/>
            <person name="Liu S.W."/>
            <person name="Li F.N."/>
            <person name="Sun C.H."/>
        </authorList>
    </citation>
    <scope>NUCLEOTIDE SEQUENCE</scope>
    <source>
        <strain evidence="6">G463</strain>
    </source>
</reference>
<comment type="similarity">
    <text evidence="1">Belongs to the ABC transporter superfamily.</text>
</comment>
<dbReference type="Gene3D" id="3.40.50.300">
    <property type="entry name" value="P-loop containing nucleotide triphosphate hydrolases"/>
    <property type="match status" value="1"/>
</dbReference>
<dbReference type="PROSITE" id="PS50893">
    <property type="entry name" value="ABC_TRANSPORTER_2"/>
    <property type="match status" value="1"/>
</dbReference>
<keyword evidence="4 6" id="KW-0067">ATP-binding</keyword>
<sequence>MNDTITVTGLTKRFGDVVAVDDLTFSIGRGTVAGFLGANGAGKTTTLRALLGLITPTSGTTAINGTPYRELAAPSRTVGALLDSAGHHPGRTARDHLRGLAIATGVAPARVDDVLAEVGLSHAARRRVGGYSLGMRQRLGLAGALLGDPEILVLDEPANGLDPEGIAWLRSFVRDFADSGRTVLISSHVLTEVAQTVDQVVIIRQGRLVAHKPIEAGENLERTFFQLTGDLG</sequence>
<keyword evidence="2" id="KW-0813">Transport</keyword>
<evidence type="ECO:0000313" key="7">
    <source>
        <dbReference type="Proteomes" id="UP000642993"/>
    </source>
</evidence>
<dbReference type="Pfam" id="PF00005">
    <property type="entry name" value="ABC_tran"/>
    <property type="match status" value="1"/>
</dbReference>
<dbReference type="PANTHER" id="PTHR43335">
    <property type="entry name" value="ABC TRANSPORTER, ATP-BINDING PROTEIN"/>
    <property type="match status" value="1"/>
</dbReference>
<gene>
    <name evidence="6" type="ORF">HT102_09525</name>
</gene>
<feature type="domain" description="ABC transporter" evidence="5">
    <location>
        <begin position="5"/>
        <end position="230"/>
    </location>
</feature>
<evidence type="ECO:0000256" key="1">
    <source>
        <dbReference type="ARBA" id="ARBA00005417"/>
    </source>
</evidence>
<dbReference type="GO" id="GO:0016887">
    <property type="term" value="F:ATP hydrolysis activity"/>
    <property type="evidence" value="ECO:0007669"/>
    <property type="project" value="InterPro"/>
</dbReference>
<dbReference type="RefSeq" id="WP_192039196.1">
    <property type="nucleotide sequence ID" value="NZ_JACYWE010000005.1"/>
</dbReference>
<keyword evidence="3" id="KW-0547">Nucleotide-binding</keyword>
<evidence type="ECO:0000256" key="3">
    <source>
        <dbReference type="ARBA" id="ARBA00022741"/>
    </source>
</evidence>
<dbReference type="EMBL" id="JACYWE010000005">
    <property type="protein sequence ID" value="MBD8506725.1"/>
    <property type="molecule type" value="Genomic_DNA"/>
</dbReference>
<evidence type="ECO:0000256" key="4">
    <source>
        <dbReference type="ARBA" id="ARBA00022840"/>
    </source>
</evidence>
<name>A0A927JCN4_9ACTN</name>
<dbReference type="InterPro" id="IPR003593">
    <property type="entry name" value="AAA+_ATPase"/>
</dbReference>
<evidence type="ECO:0000256" key="2">
    <source>
        <dbReference type="ARBA" id="ARBA00022448"/>
    </source>
</evidence>
<proteinExistence type="inferred from homology"/>
<evidence type="ECO:0000259" key="5">
    <source>
        <dbReference type="PROSITE" id="PS50893"/>
    </source>
</evidence>